<dbReference type="Proteomes" id="UP001223586">
    <property type="component" value="Unassembled WGS sequence"/>
</dbReference>
<evidence type="ECO:0000313" key="2">
    <source>
        <dbReference type="Proteomes" id="UP001223586"/>
    </source>
</evidence>
<evidence type="ECO:0000313" key="1">
    <source>
        <dbReference type="EMBL" id="MDQ0176733.1"/>
    </source>
</evidence>
<evidence type="ECO:0008006" key="3">
    <source>
        <dbReference type="Google" id="ProtNLM"/>
    </source>
</evidence>
<organism evidence="1 2">
    <name type="scientific">Bacillus chungangensis</name>
    <dbReference type="NCBI Taxonomy" id="587633"/>
    <lineage>
        <taxon>Bacteria</taxon>
        <taxon>Bacillati</taxon>
        <taxon>Bacillota</taxon>
        <taxon>Bacilli</taxon>
        <taxon>Bacillales</taxon>
        <taxon>Bacillaceae</taxon>
        <taxon>Bacillus</taxon>
    </lineage>
</organism>
<accession>A0ABT9WUD8</accession>
<dbReference type="RefSeq" id="WP_307230120.1">
    <property type="nucleotide sequence ID" value="NZ_JAUSTT010000015.1"/>
</dbReference>
<reference evidence="1 2" key="1">
    <citation type="submission" date="2023-07" db="EMBL/GenBank/DDBJ databases">
        <title>Genomic Encyclopedia of Type Strains, Phase IV (KMG-IV): sequencing the most valuable type-strain genomes for metagenomic binning, comparative biology and taxonomic classification.</title>
        <authorList>
            <person name="Goeker M."/>
        </authorList>
    </citation>
    <scope>NUCLEOTIDE SEQUENCE [LARGE SCALE GENOMIC DNA]</scope>
    <source>
        <strain evidence="1 2">DSM 23837</strain>
    </source>
</reference>
<sequence>MGRFNSTYMVDGRLQYPFFPSMPVPYIKGNRFEVSNEGEAISDSYMMPFDAELTGIAVACNKYNDEDYWSLKVNDELILETIYTKELPEGVFFMAVIPVSRGAEIKFIFNNKSGISKSVWYNLQFLRD</sequence>
<dbReference type="EMBL" id="JAUSTT010000015">
    <property type="protein sequence ID" value="MDQ0176733.1"/>
    <property type="molecule type" value="Genomic_DNA"/>
</dbReference>
<comment type="caution">
    <text evidence="1">The sequence shown here is derived from an EMBL/GenBank/DDBJ whole genome shotgun (WGS) entry which is preliminary data.</text>
</comment>
<keyword evidence="2" id="KW-1185">Reference proteome</keyword>
<name>A0ABT9WUD8_9BACI</name>
<protein>
    <recommendedName>
        <fullName evidence="3">Low copy number virion structural protein</fullName>
    </recommendedName>
</protein>
<proteinExistence type="predicted"/>
<gene>
    <name evidence="1" type="ORF">J2S08_002591</name>
</gene>